<dbReference type="SUPFAM" id="SSF141694">
    <property type="entry name" value="AF2212/PG0164-like"/>
    <property type="match status" value="1"/>
</dbReference>
<evidence type="ECO:0008006" key="3">
    <source>
        <dbReference type="Google" id="ProtNLM"/>
    </source>
</evidence>
<sequence length="116" mass="12443">MPYRHAGHQGTLGAVGSDVVVVEFDVTGPVVEWRGPAPHHFLEVTGEPADLVHDVARRVTYGWGMVPVRVRVGATTSTTALWPRDGGYVVPLKLALRRAEGIDLGDVVTAHVEVQG</sequence>
<evidence type="ECO:0000313" key="2">
    <source>
        <dbReference type="Proteomes" id="UP000199022"/>
    </source>
</evidence>
<dbReference type="InterPro" id="IPR037079">
    <property type="entry name" value="AF2212/PG0164-like_sf"/>
</dbReference>
<dbReference type="EMBL" id="FOMD01000002">
    <property type="protein sequence ID" value="SFC89349.1"/>
    <property type="molecule type" value="Genomic_DNA"/>
</dbReference>
<evidence type="ECO:0000313" key="1">
    <source>
        <dbReference type="EMBL" id="SFC89349.1"/>
    </source>
</evidence>
<accession>A0A1I1MVG2</accession>
<name>A0A1I1MVG2_9ACTN</name>
<proteinExistence type="predicted"/>
<keyword evidence="2" id="KW-1185">Reference proteome</keyword>
<reference evidence="2" key="1">
    <citation type="submission" date="2016-10" db="EMBL/GenBank/DDBJ databases">
        <authorList>
            <person name="Varghese N."/>
            <person name="Submissions S."/>
        </authorList>
    </citation>
    <scope>NUCLEOTIDE SEQUENCE [LARGE SCALE GENOMIC DNA]</scope>
    <source>
        <strain evidence="2">DSM 45962</strain>
    </source>
</reference>
<organism evidence="1 2">
    <name type="scientific">Klenkia taihuensis</name>
    <dbReference type="NCBI Taxonomy" id="1225127"/>
    <lineage>
        <taxon>Bacteria</taxon>
        <taxon>Bacillati</taxon>
        <taxon>Actinomycetota</taxon>
        <taxon>Actinomycetes</taxon>
        <taxon>Geodermatophilales</taxon>
        <taxon>Geodermatophilaceae</taxon>
        <taxon>Klenkia</taxon>
    </lineage>
</organism>
<dbReference type="Gene3D" id="2.40.30.100">
    <property type="entry name" value="AF2212/PG0164-like"/>
    <property type="match status" value="1"/>
</dbReference>
<dbReference type="AlphaFoldDB" id="A0A1I1MVG2"/>
<dbReference type="RefSeq" id="WP_091556961.1">
    <property type="nucleotide sequence ID" value="NZ_BNAC01000004.1"/>
</dbReference>
<protein>
    <recommendedName>
        <fullName evidence="3">DUF1905 domain-containing protein</fullName>
    </recommendedName>
</protein>
<dbReference type="InterPro" id="IPR015018">
    <property type="entry name" value="DUF1905"/>
</dbReference>
<gene>
    <name evidence="1" type="ORF">SAMN05661030_1849</name>
</gene>
<dbReference type="STRING" id="1225127.SAMN05661030_1849"/>
<dbReference type="OrthoDB" id="9808666at2"/>
<dbReference type="Proteomes" id="UP000199022">
    <property type="component" value="Unassembled WGS sequence"/>
</dbReference>
<dbReference type="Pfam" id="PF08922">
    <property type="entry name" value="DUF1905"/>
    <property type="match status" value="1"/>
</dbReference>